<gene>
    <name evidence="5" type="primary">maf</name>
    <name evidence="5" type="ORF">NCTC11532_02201</name>
</gene>
<evidence type="ECO:0000256" key="2">
    <source>
        <dbReference type="ARBA" id="ARBA00022801"/>
    </source>
</evidence>
<dbReference type="InterPro" id="IPR029001">
    <property type="entry name" value="ITPase-like_fam"/>
</dbReference>
<dbReference type="RefSeq" id="WP_031564478.1">
    <property type="nucleotide sequence ID" value="NZ_CAAAIS010000001.1"/>
</dbReference>
<comment type="similarity">
    <text evidence="4">Belongs to the Maf family.</text>
</comment>
<keyword evidence="6" id="KW-1185">Reference proteome</keyword>
<dbReference type="AlphaFoldDB" id="A0A378LSS3"/>
<dbReference type="GO" id="GO:0009117">
    <property type="term" value="P:nucleotide metabolic process"/>
    <property type="evidence" value="ECO:0007669"/>
    <property type="project" value="UniProtKB-KW"/>
</dbReference>
<name>A0A378LSS3_9GAMM</name>
<dbReference type="OrthoDB" id="9813694at2"/>
<dbReference type="EMBL" id="UGPB01000001">
    <property type="protein sequence ID" value="STY30037.1"/>
    <property type="molecule type" value="Genomic_DNA"/>
</dbReference>
<dbReference type="NCBIfam" id="TIGR00172">
    <property type="entry name" value="maf"/>
    <property type="match status" value="1"/>
</dbReference>
<comment type="caution">
    <text evidence="4">Lacks conserved residue(s) required for the propagation of feature annotation.</text>
</comment>
<comment type="catalytic activity">
    <reaction evidence="4">
        <text>a 2'-deoxyribonucleoside 5'-triphosphate + H2O = a 2'-deoxyribonucleoside 5'-phosphate + diphosphate + H(+)</text>
        <dbReference type="Rhea" id="RHEA:44644"/>
        <dbReference type="ChEBI" id="CHEBI:15377"/>
        <dbReference type="ChEBI" id="CHEBI:15378"/>
        <dbReference type="ChEBI" id="CHEBI:33019"/>
        <dbReference type="ChEBI" id="CHEBI:61560"/>
        <dbReference type="ChEBI" id="CHEBI:65317"/>
        <dbReference type="EC" id="3.6.1.9"/>
    </reaction>
</comment>
<comment type="subcellular location">
    <subcellularLocation>
        <location evidence="4">Cytoplasm</location>
    </subcellularLocation>
</comment>
<evidence type="ECO:0000256" key="4">
    <source>
        <dbReference type="HAMAP-Rule" id="MF_00528"/>
    </source>
</evidence>
<dbReference type="STRING" id="1122170.GCA_000701265_00286"/>
<dbReference type="PANTHER" id="PTHR43213:SF5">
    <property type="entry name" value="BIFUNCTIONAL DTTP_UTP PYROPHOSPHATASE_METHYLTRANSFERASE PROTEIN-RELATED"/>
    <property type="match status" value="1"/>
</dbReference>
<dbReference type="SUPFAM" id="SSF52972">
    <property type="entry name" value="ITPase-like"/>
    <property type="match status" value="1"/>
</dbReference>
<keyword evidence="2 4" id="KW-0378">Hydrolase</keyword>
<dbReference type="InterPro" id="IPR003697">
    <property type="entry name" value="Maf-like"/>
</dbReference>
<organism evidence="5 6">
    <name type="scientific">Legionella wadsworthii</name>
    <dbReference type="NCBI Taxonomy" id="28088"/>
    <lineage>
        <taxon>Bacteria</taxon>
        <taxon>Pseudomonadati</taxon>
        <taxon>Pseudomonadota</taxon>
        <taxon>Gammaproteobacteria</taxon>
        <taxon>Legionellales</taxon>
        <taxon>Legionellaceae</taxon>
        <taxon>Legionella</taxon>
    </lineage>
</organism>
<comment type="function">
    <text evidence="4">Nucleoside triphosphate pyrophosphatase. May have a dual role in cell division arrest and in preventing the incorporation of modified nucleotides into cellular nucleic acids.</text>
</comment>
<comment type="cofactor">
    <cofactor evidence="1 4">
        <name>a divalent metal cation</name>
        <dbReference type="ChEBI" id="CHEBI:60240"/>
    </cofactor>
</comment>
<dbReference type="Gene3D" id="3.90.950.10">
    <property type="match status" value="1"/>
</dbReference>
<feature type="active site" description="Proton acceptor" evidence="4">
    <location>
        <position position="79"/>
    </location>
</feature>
<dbReference type="HAMAP" id="MF_00528">
    <property type="entry name" value="Maf"/>
    <property type="match status" value="1"/>
</dbReference>
<keyword evidence="4" id="KW-0963">Cytoplasm</keyword>
<dbReference type="CDD" id="cd00555">
    <property type="entry name" value="Maf"/>
    <property type="match status" value="1"/>
</dbReference>
<accession>A0A378LSS3</accession>
<evidence type="ECO:0000256" key="3">
    <source>
        <dbReference type="ARBA" id="ARBA00023080"/>
    </source>
</evidence>
<dbReference type="PIRSF" id="PIRSF006305">
    <property type="entry name" value="Maf"/>
    <property type="match status" value="1"/>
</dbReference>
<reference evidence="5 6" key="1">
    <citation type="submission" date="2018-06" db="EMBL/GenBank/DDBJ databases">
        <authorList>
            <consortium name="Pathogen Informatics"/>
            <person name="Doyle S."/>
        </authorList>
    </citation>
    <scope>NUCLEOTIDE SEQUENCE [LARGE SCALE GENOMIC DNA]</scope>
    <source>
        <strain evidence="5 6">NCTC11532</strain>
    </source>
</reference>
<keyword evidence="3 4" id="KW-0546">Nucleotide metabolism</keyword>
<evidence type="ECO:0000313" key="5">
    <source>
        <dbReference type="EMBL" id="STY30037.1"/>
    </source>
</evidence>
<evidence type="ECO:0000256" key="1">
    <source>
        <dbReference type="ARBA" id="ARBA00001968"/>
    </source>
</evidence>
<comment type="catalytic activity">
    <reaction evidence="4">
        <text>a ribonucleoside 5'-triphosphate + H2O = a ribonucleoside 5'-phosphate + diphosphate + H(+)</text>
        <dbReference type="Rhea" id="RHEA:23996"/>
        <dbReference type="ChEBI" id="CHEBI:15377"/>
        <dbReference type="ChEBI" id="CHEBI:15378"/>
        <dbReference type="ChEBI" id="CHEBI:33019"/>
        <dbReference type="ChEBI" id="CHEBI:58043"/>
        <dbReference type="ChEBI" id="CHEBI:61557"/>
        <dbReference type="EC" id="3.6.1.9"/>
    </reaction>
</comment>
<dbReference type="PANTHER" id="PTHR43213">
    <property type="entry name" value="BIFUNCTIONAL DTTP/UTP PYROPHOSPHATASE/METHYLTRANSFERASE PROTEIN-RELATED"/>
    <property type="match status" value="1"/>
</dbReference>
<protein>
    <recommendedName>
        <fullName evidence="4">Nucleoside triphosphate pyrophosphatase</fullName>
        <ecNumber evidence="4">3.6.1.9</ecNumber>
    </recommendedName>
    <alternativeName>
        <fullName evidence="4">Nucleotide pyrophosphatase</fullName>
        <shortName evidence="4">Nucleotide PPase</shortName>
    </alternativeName>
</protein>
<dbReference type="Proteomes" id="UP000255297">
    <property type="component" value="Unassembled WGS sequence"/>
</dbReference>
<proteinExistence type="inferred from homology"/>
<dbReference type="GO" id="GO:0005737">
    <property type="term" value="C:cytoplasm"/>
    <property type="evidence" value="ECO:0007669"/>
    <property type="project" value="UniProtKB-SubCell"/>
</dbReference>
<dbReference type="GO" id="GO:0047429">
    <property type="term" value="F:nucleoside triphosphate diphosphatase activity"/>
    <property type="evidence" value="ECO:0007669"/>
    <property type="project" value="UniProtKB-EC"/>
</dbReference>
<dbReference type="EC" id="3.6.1.9" evidence="4"/>
<dbReference type="Pfam" id="PF02545">
    <property type="entry name" value="Maf"/>
    <property type="match status" value="1"/>
</dbReference>
<sequence length="201" mass="22590">MSKFLHQKPIILASSSSIRFKLLQSLGIEFSVVPSHCDEEAIKASFDTNHKLELGYALAANKALDVSKKHPEHFIIGADQLCLLDHTLLNKPLNHSKAVAQLRLLSGKEHLQISCICIAKNDQLLWQHHETAYLTLHDLTESMIEDYLRTEKPYHSCGGYQYESQGKWLFKQVIGNEDTILGLPLLPLSNALLELGAVSFF</sequence>
<evidence type="ECO:0000313" key="6">
    <source>
        <dbReference type="Proteomes" id="UP000255297"/>
    </source>
</evidence>